<reference evidence="2 3" key="1">
    <citation type="submission" date="2012-08" db="EMBL/GenBank/DDBJ databases">
        <authorList>
            <person name="Gan P.H.P."/>
            <person name="Ikeda K."/>
            <person name="Irieda H."/>
            <person name="Narusaka M."/>
            <person name="O'Connell R.J."/>
            <person name="Narusaka Y."/>
            <person name="Takano Y."/>
            <person name="Kubo Y."/>
            <person name="Shirasu K."/>
        </authorList>
    </citation>
    <scope>NUCLEOTIDE SEQUENCE [LARGE SCALE GENOMIC DNA]</scope>
    <source>
        <strain evidence="2 3">Nara gc5</strain>
    </source>
</reference>
<feature type="compositionally biased region" description="Acidic residues" evidence="1">
    <location>
        <begin position="403"/>
        <end position="436"/>
    </location>
</feature>
<dbReference type="EMBL" id="ANPB02000001">
    <property type="protein sequence ID" value="KAF4491293.1"/>
    <property type="molecule type" value="Genomic_DNA"/>
</dbReference>
<gene>
    <name evidence="2" type="ORF">CGGC5_v001842</name>
</gene>
<reference evidence="2 3" key="2">
    <citation type="submission" date="2020-04" db="EMBL/GenBank/DDBJ databases">
        <title>Genome sequencing and assembly of multiple isolates from the Colletotrichum gloeosporioides species complex.</title>
        <authorList>
            <person name="Gan P."/>
            <person name="Shirasu K."/>
        </authorList>
    </citation>
    <scope>NUCLEOTIDE SEQUENCE [LARGE SCALE GENOMIC DNA]</scope>
    <source>
        <strain evidence="2 3">Nara gc5</strain>
    </source>
</reference>
<dbReference type="OrthoDB" id="4824524at2759"/>
<dbReference type="InParanoid" id="A0A7J6JMT3"/>
<name>A0A7J6JMT3_COLFN</name>
<dbReference type="RefSeq" id="XP_031879358.1">
    <property type="nucleotide sequence ID" value="XM_032023982.1"/>
</dbReference>
<feature type="region of interest" description="Disordered" evidence="1">
    <location>
        <begin position="113"/>
        <end position="133"/>
    </location>
</feature>
<feature type="region of interest" description="Disordered" evidence="1">
    <location>
        <begin position="403"/>
        <end position="451"/>
    </location>
</feature>
<feature type="compositionally biased region" description="Basic and acidic residues" evidence="1">
    <location>
        <begin position="437"/>
        <end position="451"/>
    </location>
</feature>
<keyword evidence="3" id="KW-1185">Reference proteome</keyword>
<evidence type="ECO:0000256" key="1">
    <source>
        <dbReference type="SAM" id="MobiDB-lite"/>
    </source>
</evidence>
<accession>A0A7J6JMT3</accession>
<dbReference type="AlphaFoldDB" id="A0A7J6JMT3"/>
<organism evidence="2 3">
    <name type="scientific">Colletotrichum fructicola (strain Nara gc5)</name>
    <name type="common">Anthracnose fungus</name>
    <name type="synonym">Colletotrichum gloeosporioides (strain Nara gc5)</name>
    <dbReference type="NCBI Taxonomy" id="1213859"/>
    <lineage>
        <taxon>Eukaryota</taxon>
        <taxon>Fungi</taxon>
        <taxon>Dikarya</taxon>
        <taxon>Ascomycota</taxon>
        <taxon>Pezizomycotina</taxon>
        <taxon>Sordariomycetes</taxon>
        <taxon>Hypocreomycetidae</taxon>
        <taxon>Glomerellales</taxon>
        <taxon>Glomerellaceae</taxon>
        <taxon>Colletotrichum</taxon>
        <taxon>Colletotrichum gloeosporioides species complex</taxon>
    </lineage>
</organism>
<comment type="caution">
    <text evidence="2">The sequence shown here is derived from an EMBL/GenBank/DDBJ whole genome shotgun (WGS) entry which is preliminary data.</text>
</comment>
<feature type="region of interest" description="Disordered" evidence="1">
    <location>
        <begin position="317"/>
        <end position="342"/>
    </location>
</feature>
<protein>
    <submittedName>
        <fullName evidence="2">Uncharacterized protein</fullName>
    </submittedName>
</protein>
<proteinExistence type="predicted"/>
<feature type="compositionally biased region" description="Polar residues" evidence="1">
    <location>
        <begin position="331"/>
        <end position="342"/>
    </location>
</feature>
<sequence length="463" mass="52159">MLQPPNNRMQVDDQDDLRYIMDMFQYHTAELTAAKDNLKQMQLALEAKYSKLQKLHGIFQRYVRENPGISIPEDLHFRGERELQVRTAGSADYEVYVLNADINQDESGNLTLAGPRGHPNVGQTQRARSGSLPRARVFAHEMPRDEVDRLTALYENQSQSPPATLNDIHERAQAHAAAHAYNDDAEIVQVAEAVEVPQAQAAEAVQVPQAAQVAEQAQLYENYGGISPDPTGRRRIEGHPGYYDLDVSQRQEGLDASSYPGNWMRGLPANDPLQAMTSPAADPLAWLQDNTPPQINSITQPSPDLRTLYSLERYPAREYTSNPPYPPTTTQESNQPMGSSSTADAFTGAQYEVFPEDPLMELLGRLVAQDGMPSEREIMGRLNFPGDAADYMVAEDFDETYAEENDVEDAFIKEEDTDGEDFYIKEEDSDGMDMEEVPIKEEDTDSDYIKDEETKDWFFEDRF</sequence>
<evidence type="ECO:0000313" key="3">
    <source>
        <dbReference type="Proteomes" id="UP000011096"/>
    </source>
</evidence>
<dbReference type="GeneID" id="43608154"/>
<dbReference type="Proteomes" id="UP000011096">
    <property type="component" value="Unassembled WGS sequence"/>
</dbReference>
<evidence type="ECO:0000313" key="2">
    <source>
        <dbReference type="EMBL" id="KAF4491293.1"/>
    </source>
</evidence>